<feature type="domain" description="CFAP74 second Ig-like" evidence="4">
    <location>
        <begin position="896"/>
        <end position="1011"/>
    </location>
</feature>
<dbReference type="OMA" id="CATHERV"/>
<dbReference type="Pfam" id="PF24771">
    <property type="entry name" value="Ig_CFAP74_1st"/>
    <property type="match status" value="1"/>
</dbReference>
<feature type="coiled-coil region" evidence="1">
    <location>
        <begin position="75"/>
        <end position="123"/>
    </location>
</feature>
<proteinExistence type="predicted"/>
<dbReference type="InterPro" id="IPR054090">
    <property type="entry name" value="Cep192_Spd-2-like_dom"/>
</dbReference>
<dbReference type="Pfam" id="PF24798">
    <property type="entry name" value="Ig-CFAP74_4th"/>
    <property type="match status" value="1"/>
</dbReference>
<evidence type="ECO:0000256" key="2">
    <source>
        <dbReference type="SAM" id="MobiDB-lite"/>
    </source>
</evidence>
<dbReference type="InterPro" id="IPR013783">
    <property type="entry name" value="Ig-like_fold"/>
</dbReference>
<feature type="compositionally biased region" description="Basic and acidic residues" evidence="2">
    <location>
        <begin position="1486"/>
        <end position="1526"/>
    </location>
</feature>
<keyword evidence="7" id="KW-1185">Reference proteome</keyword>
<feature type="region of interest" description="Disordered" evidence="2">
    <location>
        <begin position="1476"/>
        <end position="1553"/>
    </location>
</feature>
<feature type="coiled-coil region" evidence="1">
    <location>
        <begin position="258"/>
        <end position="351"/>
    </location>
</feature>
<accession>A0A9W2YNB0</accession>
<evidence type="ECO:0000259" key="5">
    <source>
        <dbReference type="Pfam" id="PF24778"/>
    </source>
</evidence>
<evidence type="ECO:0000259" key="6">
    <source>
        <dbReference type="Pfam" id="PF24798"/>
    </source>
</evidence>
<feature type="domain" description="CFAP74 second Ig-like" evidence="4">
    <location>
        <begin position="726"/>
        <end position="831"/>
    </location>
</feature>
<dbReference type="InterPro" id="IPR056310">
    <property type="entry name" value="Ig-CFAP74_4th"/>
</dbReference>
<dbReference type="InterPro" id="IPR056307">
    <property type="entry name" value="Ig-CFAP74_3rd"/>
</dbReference>
<feature type="domain" description="CFAP74 third Ig-like" evidence="5">
    <location>
        <begin position="1013"/>
        <end position="1125"/>
    </location>
</feature>
<dbReference type="Gene3D" id="2.60.40.10">
    <property type="entry name" value="Immunoglobulins"/>
    <property type="match status" value="6"/>
</dbReference>
<reference evidence="8" key="1">
    <citation type="submission" date="2025-08" db="UniProtKB">
        <authorList>
            <consortium name="RefSeq"/>
        </authorList>
    </citation>
    <scope>IDENTIFICATION</scope>
</reference>
<organism evidence="7 8">
    <name type="scientific">Biomphalaria glabrata</name>
    <name type="common">Bloodfluke planorb</name>
    <name type="synonym">Freshwater snail</name>
    <dbReference type="NCBI Taxonomy" id="6526"/>
    <lineage>
        <taxon>Eukaryota</taxon>
        <taxon>Metazoa</taxon>
        <taxon>Spiralia</taxon>
        <taxon>Lophotrochozoa</taxon>
        <taxon>Mollusca</taxon>
        <taxon>Gastropoda</taxon>
        <taxon>Heterobranchia</taxon>
        <taxon>Euthyneura</taxon>
        <taxon>Panpulmonata</taxon>
        <taxon>Hygrophila</taxon>
        <taxon>Lymnaeoidea</taxon>
        <taxon>Planorbidae</taxon>
        <taxon>Biomphalaria</taxon>
    </lineage>
</organism>
<dbReference type="InterPro" id="IPR056306">
    <property type="entry name" value="Ig-CFAP74_2nd"/>
</dbReference>
<evidence type="ECO:0000313" key="8">
    <source>
        <dbReference type="RefSeq" id="XP_055864317.1"/>
    </source>
</evidence>
<feature type="domain" description="Cep192/Spd-2-like" evidence="3">
    <location>
        <begin position="1649"/>
        <end position="1740"/>
    </location>
</feature>
<feature type="domain" description="CFAP74 fourth Ig-like" evidence="6">
    <location>
        <begin position="1131"/>
        <end position="1225"/>
    </location>
</feature>
<evidence type="ECO:0000256" key="1">
    <source>
        <dbReference type="SAM" id="Coils"/>
    </source>
</evidence>
<name>A0A9W2YNB0_BIOGL</name>
<keyword evidence="1" id="KW-0175">Coiled coil</keyword>
<evidence type="ECO:0000313" key="7">
    <source>
        <dbReference type="Proteomes" id="UP001165740"/>
    </source>
</evidence>
<dbReference type="RefSeq" id="XP_055864317.1">
    <property type="nucleotide sequence ID" value="XM_056008342.1"/>
</dbReference>
<dbReference type="OrthoDB" id="545169at2759"/>
<evidence type="ECO:0000259" key="3">
    <source>
        <dbReference type="Pfam" id="PF22073"/>
    </source>
</evidence>
<feature type="compositionally biased region" description="Polar residues" evidence="2">
    <location>
        <begin position="1535"/>
        <end position="1553"/>
    </location>
</feature>
<dbReference type="PANTHER" id="PTHR22538:SF0">
    <property type="entry name" value="CILIA- AND FLAGELLA-ASSOCIATED PROTEIN 74"/>
    <property type="match status" value="1"/>
</dbReference>
<dbReference type="NCBIfam" id="NF012200">
    <property type="entry name" value="choice_anch_D"/>
    <property type="match status" value="1"/>
</dbReference>
<evidence type="ECO:0000259" key="4">
    <source>
        <dbReference type="Pfam" id="PF24770"/>
    </source>
</evidence>
<dbReference type="Pfam" id="PF22073">
    <property type="entry name" value="Cep192_D4"/>
    <property type="match status" value="1"/>
</dbReference>
<dbReference type="GeneID" id="106056048"/>
<protein>
    <submittedName>
        <fullName evidence="8">Cilia- and flagella-associated protein 74-like</fullName>
    </submittedName>
</protein>
<dbReference type="Pfam" id="PF24770">
    <property type="entry name" value="Ig-CFAP74_2"/>
    <property type="match status" value="2"/>
</dbReference>
<sequence>MEYTENAKMLMGYISDEDIKESNIMNYEGSNLDLTSSSDEDEETLLLDDQSYPETKQEKISWQEQIRMMQLRSHINQLLDEVKQAQYIADKTREELKKCKMQIKLFEGERDKLFDEIKAKEAENNRSAIDRLCATHERVCKELEAEQKLEAVITEKLDQAEYDLARAELERGKFILAEDDLLQRELKLSQDKAEMAMVRQQKEEIFTKQALTTKQKENKLKKQAMLEADRRHKHAVEEAEKSHERANKYLSKTMAKLKKRQEEEAERYKTDMTRKMEMLLKLREDIANNKENLRAIKAKDQAWENKKKAAEELEREKILVEGGNPDHSLLVKKRKNEMEKMKQQFEADQQLKRVQIVQKIVREEENLKKKKKLQPYLWEWPDREKSLRVPPRKAKIPKMLQDYIAADDEISPSKENVTVQKELTKKILEVQTVRSSSFSDNDPPALEYPSTGLVPKINKNQPLPDIVAVDEPDNNENNFNRSADVEDDLTVVPSFDKPDEDYTFTEEEENEEIWEEQLENISGEEQVEDTHSIVSQEENTVKSDSEPEEEPQVDLAKPEFEGLWNKQTKPIKVSKTIEQPAQVGHQGMSKMEEEILKKTLEKTRNGIVTTQIAAGKEFKGPPFYSKPDVIHFKDFEVGKTYKKKIKITNVSYTLNYIKFVDISDKLKDFIKIQFDPPGHMSAGLTCDLLVTFKPMINEDLTGKVNFLTQTGPFEIPLICSTKKCKLSVDSETIDFGTHVIGETLRRTVTLTNNGALGTNFEFFKVSLQPVTLSQDQSKMSSQIVLVRSSTGEIEELPVAEIEKKSSEFPQLVSTSETTDIVAEKVSELSVSVINQPNLISPAQLSAQRLSTSQITVQNPDSMTVSTNNLELSEGKSLTQPVISASGQPQANTVPEETKSADNVVSGNVANENNETNTEANNTKIGTPFKKGLSFQDTAMEVSQEMDELNVFEEMMVGNVSCPELGPFSSVQLEIIWKPTIPGDVKVDFEIKFSDPLSKPLRVVALGSAIDVPVWVERSCVDLQTCILDRLYQDTVIIYNRASTALRLKFEVAPEIKDHMEILPKTGYIQAQSQFSAQLKFLPRKSIYQDAPAFIDKDIGVLEAPVTIRVTDQTTPVTFTVQAVVTNSDIEISESNIDFGFCTIHESVVKRVELTNKSILPQQLGFVSLPEWIEVQPNDGFVTLLPLEKLTVDIIFSPKKAEEFKFQLICRSLINRDFKISCIGVGVHTPLELSKQVIHFGATSLFDKASTYLHVINNHISANEFANPVPRIGKGKICPVGPTSFQFIVPSDAPITISPTVGTVLPGKKCKINVQFKPALSDKEIKEEANNIAEREKEKLKQAESLAKLAVEPTISESKTKLESKRKDKIAKARDKTMQDASDSVLKVISNKAANKGKTDKNAQAIEADLQNFEPKLDFFQDIDLSADELIPGNTGSKQTFFIRNETSHLKTFSSNHKQKTIVDQLNVNLNAPFINEGKRGQSLQNLEEKKDSKVDQGAEKESKIDQGPEKESKLEQGAASRDHIEGGTEFEWETENLSAKTPGKSSSNVASQTKLKMSSTSVSVIPESIKEKIEPEEINAKSPEYLAATSALIRQFKGRFQSFTIPCYVASGATSVPGGLDYSVHNTLYLEVHCPAVKPSLVVISDGGKQTLDFGNVSIGQTSQKSITIQNITDKYVELKPSLVNPAGPFQMLNALRPLAPGATHTILMTFAPEKSQIFQEKLFIKSLNSTLHLTLKGYGVSPLVNLSFTESVFDMGAVLSGEYVEKVFTIENTSILCINYIIKQESLSPDRYNAQNLEFLNYQEGAIKNKHCVGTQNYNGKNVFDIVPMRGSIPGGASQEITVTFAPDHESDLYFDGVRVELFDEEGSHFFRLVGQGKTKMMYIEGYDQLLPSQESLALSPYYLEDEEQDESEIPITTKKRKDGKLNVPASPPALITIKSLMLNDTIQPGSRTLYVGCVRTMAVSQKKNGEFSIEGLQNLIQKGFTVEPQKGMIEAGVKKPVNFTWTPPANHDPNVLVEETATITLKCDGSEQITLMIQAMVVTG</sequence>
<dbReference type="Pfam" id="PF24778">
    <property type="entry name" value="Ig-CFAP74_3rd"/>
    <property type="match status" value="1"/>
</dbReference>
<dbReference type="Proteomes" id="UP001165740">
    <property type="component" value="Chromosome 13"/>
</dbReference>
<dbReference type="PANTHER" id="PTHR22538">
    <property type="entry name" value="CILIA- AND FLAGELLA-ASSOCIATED PROTEIN 74"/>
    <property type="match status" value="1"/>
</dbReference>
<gene>
    <name evidence="8" type="primary">LOC106056048</name>
</gene>